<dbReference type="SUPFAM" id="SSF52047">
    <property type="entry name" value="RNI-like"/>
    <property type="match status" value="1"/>
</dbReference>
<dbReference type="PANTHER" id="PTHR24106">
    <property type="entry name" value="NACHT, LRR AND CARD DOMAINS-CONTAINING"/>
    <property type="match status" value="1"/>
</dbReference>
<accession>A0A3B5AT37</accession>
<protein>
    <recommendedName>
        <fullName evidence="4">NACHT LRR and PYD domain-containing protein</fullName>
    </recommendedName>
</protein>
<dbReference type="InterPro" id="IPR032675">
    <property type="entry name" value="LRR_dom_sf"/>
</dbReference>
<evidence type="ECO:0000256" key="2">
    <source>
        <dbReference type="ARBA" id="ARBA00022737"/>
    </source>
</evidence>
<dbReference type="SMART" id="SM00368">
    <property type="entry name" value="LRR_RI"/>
    <property type="match status" value="5"/>
</dbReference>
<organism evidence="3">
    <name type="scientific">Stegastes partitus</name>
    <name type="common">bicolor damselfish</name>
    <dbReference type="NCBI Taxonomy" id="144197"/>
    <lineage>
        <taxon>Eukaryota</taxon>
        <taxon>Metazoa</taxon>
        <taxon>Chordata</taxon>
        <taxon>Craniata</taxon>
        <taxon>Vertebrata</taxon>
        <taxon>Euteleostomi</taxon>
        <taxon>Actinopterygii</taxon>
        <taxon>Neopterygii</taxon>
        <taxon>Teleostei</taxon>
        <taxon>Neoteleostei</taxon>
        <taxon>Acanthomorphata</taxon>
        <taxon>Ovalentaria</taxon>
        <taxon>Pomacentridae</taxon>
        <taxon>Stegastes</taxon>
    </lineage>
</organism>
<reference evidence="3" key="1">
    <citation type="submission" date="2023-09" db="UniProtKB">
        <authorList>
            <consortium name="Ensembl"/>
        </authorList>
    </citation>
    <scope>IDENTIFICATION</scope>
</reference>
<dbReference type="Ensembl" id="ENSSPAT00000024450.1">
    <property type="protein sequence ID" value="ENSSPAP00000024055.1"/>
    <property type="gene ID" value="ENSSPAG00000018163.1"/>
</dbReference>
<evidence type="ECO:0008006" key="4">
    <source>
        <dbReference type="Google" id="ProtNLM"/>
    </source>
</evidence>
<evidence type="ECO:0000313" key="3">
    <source>
        <dbReference type="Ensembl" id="ENSSPAP00000024055.1"/>
    </source>
</evidence>
<dbReference type="InterPro" id="IPR051261">
    <property type="entry name" value="NLR"/>
</dbReference>
<dbReference type="AlphaFoldDB" id="A0A3B5AT37"/>
<dbReference type="InterPro" id="IPR001611">
    <property type="entry name" value="Leu-rich_rpt"/>
</dbReference>
<dbReference type="GeneTree" id="ENSGT01150000286904"/>
<dbReference type="Pfam" id="PF13516">
    <property type="entry name" value="LRR_6"/>
    <property type="match status" value="4"/>
</dbReference>
<dbReference type="STRING" id="144197.ENSSPAP00000024055"/>
<keyword evidence="2" id="KW-0677">Repeat</keyword>
<keyword evidence="1" id="KW-0433">Leucine-rich repeat</keyword>
<dbReference type="PROSITE" id="PS51450">
    <property type="entry name" value="LRR"/>
    <property type="match status" value="1"/>
</dbReference>
<evidence type="ECO:0000256" key="1">
    <source>
        <dbReference type="ARBA" id="ARBA00022614"/>
    </source>
</evidence>
<proteinExistence type="predicted"/>
<name>A0A3B5AT37_9TELE</name>
<sequence length="347" mass="38368">TLGLCMCSAAHDMKWPFIYPGNTIKFSILEGCRLSEISCDSLVSALKSNPSHLEHLDLTNNNLQDSGVKHLCGFLESPDCILQTLRLMDCSLSEISCDSLGSALKSNPSHLKHLDLGWNKDLQDSGVKHLCGFLESPDCSLQTLRSVHCLSVTVGDLMCLMTTEAHLCSNRTSSMKLSICSGSCFLLFVLNSVCCDKIVASALKSNPSHLTQLDLSWNNLQDSGVKRLCDGLKSPNCKLEILRSVHWLLVEFIQFRFLPEVLDFEISCESLVSALKSNPSHLKLLDLTNNKLQDSGVKHLCGFLENPDCILEASVWFSGETRLQPADSEVSSLTVCYCWRSDVFNDN</sequence>
<dbReference type="Gene3D" id="3.80.10.10">
    <property type="entry name" value="Ribonuclease Inhibitor"/>
    <property type="match status" value="2"/>
</dbReference>